<name>A0ABP4DVG7_9ACTN</name>
<accession>A0ABP4DVG7</accession>
<evidence type="ECO:0000313" key="2">
    <source>
        <dbReference type="EMBL" id="GAA1074129.1"/>
    </source>
</evidence>
<dbReference type="Proteomes" id="UP001500033">
    <property type="component" value="Unassembled WGS sequence"/>
</dbReference>
<keyword evidence="1" id="KW-1133">Transmembrane helix</keyword>
<reference evidence="3" key="1">
    <citation type="journal article" date="2019" name="Int. J. Syst. Evol. Microbiol.">
        <title>The Global Catalogue of Microorganisms (GCM) 10K type strain sequencing project: providing services to taxonomists for standard genome sequencing and annotation.</title>
        <authorList>
            <consortium name="The Broad Institute Genomics Platform"/>
            <consortium name="The Broad Institute Genome Sequencing Center for Infectious Disease"/>
            <person name="Wu L."/>
            <person name="Ma J."/>
        </authorList>
    </citation>
    <scope>NUCLEOTIDE SEQUENCE [LARGE SCALE GENOMIC DNA]</scope>
    <source>
        <strain evidence="3">JCM 11445</strain>
    </source>
</reference>
<dbReference type="EMBL" id="BAAAIE010000531">
    <property type="protein sequence ID" value="GAA1074129.1"/>
    <property type="molecule type" value="Genomic_DNA"/>
</dbReference>
<comment type="caution">
    <text evidence="2">The sequence shown here is derived from an EMBL/GenBank/DDBJ whole genome shotgun (WGS) entry which is preliminary data.</text>
</comment>
<evidence type="ECO:0008006" key="4">
    <source>
        <dbReference type="Google" id="ProtNLM"/>
    </source>
</evidence>
<gene>
    <name evidence="2" type="ORF">GCM10009576_099250</name>
</gene>
<evidence type="ECO:0000256" key="1">
    <source>
        <dbReference type="SAM" id="Phobius"/>
    </source>
</evidence>
<keyword evidence="3" id="KW-1185">Reference proteome</keyword>
<sequence length="62" mass="6292">MEVSTRARVVPVALALVSLVVAAVRAVRGGQELVAAVTGFGALGAAAYVAYLWSRGRPAQAP</sequence>
<keyword evidence="1" id="KW-0812">Transmembrane</keyword>
<keyword evidence="1" id="KW-0472">Membrane</keyword>
<protein>
    <recommendedName>
        <fullName evidence="4">Secreted protein</fullName>
    </recommendedName>
</protein>
<organism evidence="2 3">
    <name type="scientific">Streptomyces rhizosphaericus</name>
    <dbReference type="NCBI Taxonomy" id="114699"/>
    <lineage>
        <taxon>Bacteria</taxon>
        <taxon>Bacillati</taxon>
        <taxon>Actinomycetota</taxon>
        <taxon>Actinomycetes</taxon>
        <taxon>Kitasatosporales</taxon>
        <taxon>Streptomycetaceae</taxon>
        <taxon>Streptomyces</taxon>
        <taxon>Streptomyces violaceusniger group</taxon>
    </lineage>
</organism>
<proteinExistence type="predicted"/>
<feature type="transmembrane region" description="Helical" evidence="1">
    <location>
        <begin position="33"/>
        <end position="53"/>
    </location>
</feature>
<evidence type="ECO:0000313" key="3">
    <source>
        <dbReference type="Proteomes" id="UP001500033"/>
    </source>
</evidence>